<gene>
    <name evidence="1" type="ORF">OTERR_30890</name>
</gene>
<accession>A0A5C1ED24</accession>
<organism evidence="1 2">
    <name type="scientific">Oryzomicrobium terrae</name>
    <dbReference type="NCBI Taxonomy" id="1735038"/>
    <lineage>
        <taxon>Bacteria</taxon>
        <taxon>Pseudomonadati</taxon>
        <taxon>Pseudomonadota</taxon>
        <taxon>Betaproteobacteria</taxon>
        <taxon>Rhodocyclales</taxon>
        <taxon>Rhodocyclaceae</taxon>
        <taxon>Oryzomicrobium</taxon>
    </lineage>
</organism>
<protein>
    <submittedName>
        <fullName evidence="1">Uncharacterized protein</fullName>
    </submittedName>
</protein>
<name>A0A5C1ED24_9RHOO</name>
<evidence type="ECO:0000313" key="1">
    <source>
        <dbReference type="EMBL" id="QEL66565.1"/>
    </source>
</evidence>
<evidence type="ECO:0000313" key="2">
    <source>
        <dbReference type="Proteomes" id="UP000323671"/>
    </source>
</evidence>
<keyword evidence="2" id="KW-1185">Reference proteome</keyword>
<reference evidence="1 2" key="1">
    <citation type="submission" date="2017-07" db="EMBL/GenBank/DDBJ databases">
        <title>Complete genome sequence of Oryzomicrobium terrae TPP412.</title>
        <authorList>
            <person name="Chiu L.-W."/>
            <person name="Lo K.-J."/>
            <person name="Tsai Y.-M."/>
            <person name="Lin S.-S."/>
            <person name="Kuo C.-H."/>
            <person name="Liu C.-T."/>
        </authorList>
    </citation>
    <scope>NUCLEOTIDE SEQUENCE [LARGE SCALE GENOMIC DNA]</scope>
    <source>
        <strain evidence="1 2">TPP412</strain>
    </source>
</reference>
<dbReference type="KEGG" id="otr:OTERR_30890"/>
<proteinExistence type="predicted"/>
<sequence>MSVLHLPTPQAAATYLANLPLADPLATLERLVPYATTLAAQPFAGLAQLAPLQAAEEPLALVLEEVEKRLRGRPLPYAETEATLLGQTLRLLTESAAAWRHLAGNGAPSRSTTPGEAFEPAMAFERALYYRSQALQLALLARTEPPAGLWRSLHADFAAAEAAGVAAQAWPDRKGRSIGPLRHYAATVLIDMAKPASQSFRDQRLTQRWARRLAKLALVTPLPDGELPVFVLDLKADRGLRKQSSGDVADKTALRALDTTALADHLRRLKSRLKEGHPPADLGLGEGLTAEECSRLLDHLRPPWSQRGLARAYVPEPVIGQARLATAFSALAWHLGQLAPGDGQQVHTRTEFDRLVVFGTTTAREAPKIPDAGEWGITERSDDAWRLFHPQPPERLFHDQLVALADAAGRFQLGRISSLLVPLGGGLAIKVRRFDGPVVGVQARFADAGETHPALRIDHHHTPALLLPRGVYRRGRIADVQPSAAGGSARHQWRLESILASGQDCELAAVQLA</sequence>
<dbReference type="AlphaFoldDB" id="A0A5C1ED24"/>
<dbReference type="EMBL" id="CP022579">
    <property type="protein sequence ID" value="QEL66565.1"/>
    <property type="molecule type" value="Genomic_DNA"/>
</dbReference>
<dbReference type="Proteomes" id="UP000323671">
    <property type="component" value="Chromosome"/>
</dbReference>
<dbReference type="RefSeq" id="WP_149426352.1">
    <property type="nucleotide sequence ID" value="NZ_CP022579.1"/>
</dbReference>